<evidence type="ECO:0000313" key="3">
    <source>
        <dbReference type="EMBL" id="GFO21397.1"/>
    </source>
</evidence>
<feature type="compositionally biased region" description="Polar residues" evidence="1">
    <location>
        <begin position="1170"/>
        <end position="1186"/>
    </location>
</feature>
<feature type="compositionally biased region" description="Basic and acidic residues" evidence="1">
    <location>
        <begin position="901"/>
        <end position="910"/>
    </location>
</feature>
<dbReference type="EMBL" id="BLXT01005252">
    <property type="protein sequence ID" value="GFO21397.1"/>
    <property type="molecule type" value="Genomic_DNA"/>
</dbReference>
<feature type="compositionally biased region" description="Low complexity" evidence="1">
    <location>
        <begin position="911"/>
        <end position="930"/>
    </location>
</feature>
<feature type="region of interest" description="Disordered" evidence="1">
    <location>
        <begin position="1087"/>
        <end position="1192"/>
    </location>
</feature>
<feature type="region of interest" description="Disordered" evidence="1">
    <location>
        <begin position="1062"/>
        <end position="1081"/>
    </location>
</feature>
<protein>
    <submittedName>
        <fullName evidence="3">Protein sfi1 homolog</fullName>
    </submittedName>
</protein>
<sequence length="1285" mass="147763">HWLVWKAAWKVRQQEAQQLIDAAIYHNTVIVSNCLKSWILYVKNKRVKHAHADFATRVWHANLKLQSFNHWYQRWHVRKCVRQHHLTIETHSELFRKRWVFWRLKQYVADCKEARSLHDYSVNHHNTKLMRLGLDSFRLNVVHSHIKVMRLRLARQLHTAQLQRQAWNKWVSVLDEREEQKMAHQTAVALKHYSEKLMKLCFSSLVDYATWRQQRKQSYAVAAAHFYLRTMPAYLFHMKVFVQMEKNCRQIAANAIIFRRARVFSQVFHKWYSAANQKRDERMMERMALLHRESVIVQATFVVWRQKTQESLTMSLKMDEAARHYLLSICLKAWTAWQLYIHQQKTQASNAIKARCHHIQTQLHRTFVKWKQVVQEQNVQRVLFHTAERHHSVKVMRICVAEWKTLVLQKRRFTSLSEERRKIHLAKLSREVIRQWHETAVRLAADRRREMAASVHHNRSLLQRVIQEWHRFAAIKAYRRSETQHLLTEAVAQLQQVKVTLYWQKWQKAKTLSMQTNVHLQQAEKHHHMLLLKKSIQAWRVYANVCMKKRLRARQSKWFHDVRLTARFYLLWKDRLAEAVQEQEKTDLALWQWSLALQKKVLVAWQAYAEFRKHKRARMLAASSAYRTQLVHKACCQWLATADSLSHFRSRMAAQHQAKAVVDSFNLVHRIALHWKVWARAAAAARRKQSGEIGGARTHHGGFGIASAPVLNYAYPPLVSTQRLVNVPPSSQIPIVSQVYPKTFQKSVGKMGYQQSTSLHGPYVQPRPEHATKSPARPKAMNTISYTAQDLKQRPPPKRPAFLAESLKRAGLFADSLEESSRETNQPDTAVSERGSSPAMSDLNGLEYPETGRFQPQAHERKSLNAVHTKDQSLSADVISGSASSLGAGDGDGAVKPLHLHNSEDTDHSGARTGTGSSSASHSPHAFTPSTQRSQFSGNPLLYSSPVSSARETWRSGVGTRPMPPGQGKESERAAGEGGFSGRKPSTNLRLNYEEGNLPAALDGETGVLLRGNLDGDGLGDYQQSQREQQQQHDGSSSDNEQVQGNTGKDTFVLLKPEFFMKKPSGSSSQQLNLAERDSRPETLKKSVLKHTPRNFASQATDPTTGLPPMAEWKSFNTAESSSNPDHMRDGTGSIRRTPREHTLHGSPRRGMPQSILHNKVSDSDGDASPLNTARSRGTVTFANPKSPTPEEELTNIRDRLKHFHNQKQKLRSLRKQYRQLSDWLLEHQSSQQHEDDEDSQNATEELNMLRLEVADLQSIVDSQRPVCERLVMRAKTLAQEIVTA</sequence>
<feature type="compositionally biased region" description="Polar residues" evidence="1">
    <location>
        <begin position="1095"/>
        <end position="1104"/>
    </location>
</feature>
<dbReference type="InterPro" id="IPR013665">
    <property type="entry name" value="Sfi1_dom"/>
</dbReference>
<feature type="non-terminal residue" evidence="3">
    <location>
        <position position="1"/>
    </location>
</feature>
<feature type="region of interest" description="Disordered" evidence="1">
    <location>
        <begin position="755"/>
        <end position="780"/>
    </location>
</feature>
<comment type="caution">
    <text evidence="3">The sequence shown here is derived from an EMBL/GenBank/DDBJ whole genome shotgun (WGS) entry which is preliminary data.</text>
</comment>
<feature type="region of interest" description="Disordered" evidence="1">
    <location>
        <begin position="888"/>
        <end position="990"/>
    </location>
</feature>
<feature type="compositionally biased region" description="Polar residues" evidence="1">
    <location>
        <begin position="1033"/>
        <end position="1046"/>
    </location>
</feature>
<keyword evidence="4" id="KW-1185">Reference proteome</keyword>
<evidence type="ECO:0000256" key="1">
    <source>
        <dbReference type="SAM" id="MobiDB-lite"/>
    </source>
</evidence>
<dbReference type="Proteomes" id="UP000735302">
    <property type="component" value="Unassembled WGS sequence"/>
</dbReference>
<feature type="compositionally biased region" description="Polar residues" evidence="1">
    <location>
        <begin position="823"/>
        <end position="839"/>
    </location>
</feature>
<evidence type="ECO:0000313" key="4">
    <source>
        <dbReference type="Proteomes" id="UP000735302"/>
    </source>
</evidence>
<organism evidence="3 4">
    <name type="scientific">Plakobranchus ocellatus</name>
    <dbReference type="NCBI Taxonomy" id="259542"/>
    <lineage>
        <taxon>Eukaryota</taxon>
        <taxon>Metazoa</taxon>
        <taxon>Spiralia</taxon>
        <taxon>Lophotrochozoa</taxon>
        <taxon>Mollusca</taxon>
        <taxon>Gastropoda</taxon>
        <taxon>Heterobranchia</taxon>
        <taxon>Euthyneura</taxon>
        <taxon>Panpulmonata</taxon>
        <taxon>Sacoglossa</taxon>
        <taxon>Placobranchoidea</taxon>
        <taxon>Plakobranchidae</taxon>
        <taxon>Plakobranchus</taxon>
    </lineage>
</organism>
<reference evidence="3 4" key="1">
    <citation type="journal article" date="2021" name="Elife">
        <title>Chloroplast acquisition without the gene transfer in kleptoplastic sea slugs, Plakobranchus ocellatus.</title>
        <authorList>
            <person name="Maeda T."/>
            <person name="Takahashi S."/>
            <person name="Yoshida T."/>
            <person name="Shimamura S."/>
            <person name="Takaki Y."/>
            <person name="Nagai Y."/>
            <person name="Toyoda A."/>
            <person name="Suzuki Y."/>
            <person name="Arimoto A."/>
            <person name="Ishii H."/>
            <person name="Satoh N."/>
            <person name="Nishiyama T."/>
            <person name="Hasebe M."/>
            <person name="Maruyama T."/>
            <person name="Minagawa J."/>
            <person name="Obokata J."/>
            <person name="Shigenobu S."/>
        </authorList>
    </citation>
    <scope>NUCLEOTIDE SEQUENCE [LARGE SCALE GENOMIC DNA]</scope>
</reference>
<accession>A0AAV4BPW0</accession>
<dbReference type="PANTHER" id="PTHR22028">
    <property type="entry name" value="SFI1 SPINDLE BODY DOMAIN-CONTAINING PROTEIN-RELATED"/>
    <property type="match status" value="1"/>
</dbReference>
<dbReference type="Pfam" id="PF08457">
    <property type="entry name" value="Sfi1"/>
    <property type="match status" value="1"/>
</dbReference>
<dbReference type="InterPro" id="IPR052270">
    <property type="entry name" value="CACF_protein"/>
</dbReference>
<name>A0AAV4BPW0_9GAST</name>
<dbReference type="GO" id="GO:0019902">
    <property type="term" value="F:phosphatase binding"/>
    <property type="evidence" value="ECO:0007669"/>
    <property type="project" value="TreeGrafter"/>
</dbReference>
<evidence type="ECO:0000259" key="2">
    <source>
        <dbReference type="Pfam" id="PF08457"/>
    </source>
</evidence>
<feature type="compositionally biased region" description="Polar residues" evidence="1">
    <location>
        <begin position="1115"/>
        <end position="1125"/>
    </location>
</feature>
<feature type="compositionally biased region" description="Low complexity" evidence="1">
    <location>
        <begin position="1020"/>
        <end position="1029"/>
    </location>
</feature>
<feature type="domain" description="Sfi1 spindle body" evidence="2">
    <location>
        <begin position="149"/>
        <end position="439"/>
    </location>
</feature>
<feature type="region of interest" description="Disordered" evidence="1">
    <location>
        <begin position="815"/>
        <end position="850"/>
    </location>
</feature>
<proteinExistence type="predicted"/>
<feature type="region of interest" description="Disordered" evidence="1">
    <location>
        <begin position="1012"/>
        <end position="1046"/>
    </location>
</feature>
<dbReference type="PANTHER" id="PTHR22028:SF4">
    <property type="entry name" value="PROTEIN SFI1 HOMOLOG"/>
    <property type="match status" value="1"/>
</dbReference>
<gene>
    <name evidence="3" type="ORF">PoB_004790200</name>
</gene>